<proteinExistence type="predicted"/>
<name>A0A2P2QQM1_RHIMU</name>
<dbReference type="EMBL" id="GGEC01088789">
    <property type="protein sequence ID" value="MBX69273.1"/>
    <property type="molecule type" value="Transcribed_RNA"/>
</dbReference>
<accession>A0A2P2QQM1</accession>
<reference evidence="1" key="1">
    <citation type="submission" date="2018-02" db="EMBL/GenBank/DDBJ databases">
        <title>Rhizophora mucronata_Transcriptome.</title>
        <authorList>
            <person name="Meera S.P."/>
            <person name="Sreeshan A."/>
            <person name="Augustine A."/>
        </authorList>
    </citation>
    <scope>NUCLEOTIDE SEQUENCE</scope>
    <source>
        <tissue evidence="1">Leaf</tissue>
    </source>
</reference>
<protein>
    <submittedName>
        <fullName evidence="1">Uncharacterized protein</fullName>
    </submittedName>
</protein>
<sequence length="28" mass="3163">MVRAMPLSVVIKVKPTCSESPMWDCLLQ</sequence>
<organism evidence="1">
    <name type="scientific">Rhizophora mucronata</name>
    <name type="common">Asiatic mangrove</name>
    <dbReference type="NCBI Taxonomy" id="61149"/>
    <lineage>
        <taxon>Eukaryota</taxon>
        <taxon>Viridiplantae</taxon>
        <taxon>Streptophyta</taxon>
        <taxon>Embryophyta</taxon>
        <taxon>Tracheophyta</taxon>
        <taxon>Spermatophyta</taxon>
        <taxon>Magnoliopsida</taxon>
        <taxon>eudicotyledons</taxon>
        <taxon>Gunneridae</taxon>
        <taxon>Pentapetalae</taxon>
        <taxon>rosids</taxon>
        <taxon>fabids</taxon>
        <taxon>Malpighiales</taxon>
        <taxon>Rhizophoraceae</taxon>
        <taxon>Rhizophora</taxon>
    </lineage>
</organism>
<dbReference type="AlphaFoldDB" id="A0A2P2QQM1"/>
<evidence type="ECO:0000313" key="1">
    <source>
        <dbReference type="EMBL" id="MBX69273.1"/>
    </source>
</evidence>